<feature type="compositionally biased region" description="Low complexity" evidence="1">
    <location>
        <begin position="255"/>
        <end position="264"/>
    </location>
</feature>
<feature type="compositionally biased region" description="Polar residues" evidence="1">
    <location>
        <begin position="223"/>
        <end position="254"/>
    </location>
</feature>
<accession>A0A9N8WRN1</accession>
<evidence type="ECO:0000313" key="2">
    <source>
        <dbReference type="EMBL" id="CAG8491218.1"/>
    </source>
</evidence>
<evidence type="ECO:0000256" key="1">
    <source>
        <dbReference type="SAM" id="MobiDB-lite"/>
    </source>
</evidence>
<protein>
    <submittedName>
        <fullName evidence="2">362_t:CDS:1</fullName>
    </submittedName>
</protein>
<dbReference type="Proteomes" id="UP000789375">
    <property type="component" value="Unassembled WGS sequence"/>
</dbReference>
<organism evidence="2 3">
    <name type="scientific">Funneliformis mosseae</name>
    <name type="common">Endomycorrhizal fungus</name>
    <name type="synonym">Glomus mosseae</name>
    <dbReference type="NCBI Taxonomy" id="27381"/>
    <lineage>
        <taxon>Eukaryota</taxon>
        <taxon>Fungi</taxon>
        <taxon>Fungi incertae sedis</taxon>
        <taxon>Mucoromycota</taxon>
        <taxon>Glomeromycotina</taxon>
        <taxon>Glomeromycetes</taxon>
        <taxon>Glomerales</taxon>
        <taxon>Glomeraceae</taxon>
        <taxon>Funneliformis</taxon>
    </lineage>
</organism>
<feature type="non-terminal residue" evidence="2">
    <location>
        <position position="321"/>
    </location>
</feature>
<reference evidence="2" key="1">
    <citation type="submission" date="2021-06" db="EMBL/GenBank/DDBJ databases">
        <authorList>
            <person name="Kallberg Y."/>
            <person name="Tangrot J."/>
            <person name="Rosling A."/>
        </authorList>
    </citation>
    <scope>NUCLEOTIDE SEQUENCE</scope>
    <source>
        <strain evidence="2">87-6 pot B 2015</strain>
    </source>
</reference>
<evidence type="ECO:0000313" key="3">
    <source>
        <dbReference type="Proteomes" id="UP000789375"/>
    </source>
</evidence>
<comment type="caution">
    <text evidence="2">The sequence shown here is derived from an EMBL/GenBank/DDBJ whole genome shotgun (WGS) entry which is preliminary data.</text>
</comment>
<keyword evidence="3" id="KW-1185">Reference proteome</keyword>
<feature type="region of interest" description="Disordered" evidence="1">
    <location>
        <begin position="195"/>
        <end position="214"/>
    </location>
</feature>
<feature type="region of interest" description="Disordered" evidence="1">
    <location>
        <begin position="223"/>
        <end position="264"/>
    </location>
</feature>
<feature type="compositionally biased region" description="Basic and acidic residues" evidence="1">
    <location>
        <begin position="195"/>
        <end position="205"/>
    </location>
</feature>
<gene>
    <name evidence="2" type="ORF">FMOSSE_LOCUS3546</name>
</gene>
<dbReference type="EMBL" id="CAJVPP010000534">
    <property type="protein sequence ID" value="CAG8491218.1"/>
    <property type="molecule type" value="Genomic_DNA"/>
</dbReference>
<sequence length="321" mass="34791">MFETNPYASGLPQSTELQDLLMCESLFDEFTTTNNLNNNPNTTQPPSTTMSEFEAQIQAMLAANSNNIESSNDGHNQIFNNYQYPVSTLPTDTLFNSSDILASLNSHDSFLNSPSSYTTIDDNCSLDTLSPPQFNSLQDFTISPIDANVQEFCQDSSMEGSPFEQLLTSKNDLDTLNLIASQQFDNAKKRANLTFDRDSISPDKSSKKKRKSLNSVIGKSIKKSSTGLKSSGHPTSTSGTEFVKSELNSSDGTQSIVVPSSPVISSDTSNYATNSMLAFNQGAWNQSAQTVNPSATSFVPDGMIEFTNIPLLVARDSSPAA</sequence>
<dbReference type="AlphaFoldDB" id="A0A9N8WRN1"/>
<proteinExistence type="predicted"/>
<name>A0A9N8WRN1_FUNMO</name>